<evidence type="ECO:0000313" key="1">
    <source>
        <dbReference type="EMBL" id="JAE27333.1"/>
    </source>
</evidence>
<organism evidence="1">
    <name type="scientific">Arundo donax</name>
    <name type="common">Giant reed</name>
    <name type="synonym">Donax arundinaceus</name>
    <dbReference type="NCBI Taxonomy" id="35708"/>
    <lineage>
        <taxon>Eukaryota</taxon>
        <taxon>Viridiplantae</taxon>
        <taxon>Streptophyta</taxon>
        <taxon>Embryophyta</taxon>
        <taxon>Tracheophyta</taxon>
        <taxon>Spermatophyta</taxon>
        <taxon>Magnoliopsida</taxon>
        <taxon>Liliopsida</taxon>
        <taxon>Poales</taxon>
        <taxon>Poaceae</taxon>
        <taxon>PACMAD clade</taxon>
        <taxon>Arundinoideae</taxon>
        <taxon>Arundineae</taxon>
        <taxon>Arundo</taxon>
    </lineage>
</organism>
<protein>
    <submittedName>
        <fullName evidence="1">Uncharacterized protein</fullName>
    </submittedName>
</protein>
<name>A0A0A9H374_ARUDO</name>
<proteinExistence type="predicted"/>
<reference evidence="1" key="1">
    <citation type="submission" date="2014-09" db="EMBL/GenBank/DDBJ databases">
        <authorList>
            <person name="Magalhaes I.L.F."/>
            <person name="Oliveira U."/>
            <person name="Santos F.R."/>
            <person name="Vidigal T.H.D.A."/>
            <person name="Brescovit A.D."/>
            <person name="Santos A.J."/>
        </authorList>
    </citation>
    <scope>NUCLEOTIDE SEQUENCE</scope>
    <source>
        <tissue evidence="1">Shoot tissue taken approximately 20 cm above the soil surface</tissue>
    </source>
</reference>
<dbReference type="AlphaFoldDB" id="A0A0A9H374"/>
<dbReference type="EMBL" id="GBRH01170563">
    <property type="protein sequence ID" value="JAE27333.1"/>
    <property type="molecule type" value="Transcribed_RNA"/>
</dbReference>
<reference evidence="1" key="2">
    <citation type="journal article" date="2015" name="Data Brief">
        <title>Shoot transcriptome of the giant reed, Arundo donax.</title>
        <authorList>
            <person name="Barrero R.A."/>
            <person name="Guerrero F.D."/>
            <person name="Moolhuijzen P."/>
            <person name="Goolsby J.A."/>
            <person name="Tidwell J."/>
            <person name="Bellgard S.E."/>
            <person name="Bellgard M.I."/>
        </authorList>
    </citation>
    <scope>NUCLEOTIDE SEQUENCE</scope>
    <source>
        <tissue evidence="1">Shoot tissue taken approximately 20 cm above the soil surface</tissue>
    </source>
</reference>
<sequence>MLIDANLIGCSRPIKSKCVFFTRSEVNV</sequence>
<accession>A0A0A9H374</accession>